<sequence>MNSTSLSWMATAQLTVYGHQYCSLCQVMIEALAPLEKALGFEVIWVDIEGDVALEQRFGELVPVLMAGETKICHYHLDEIALRQHFNRS</sequence>
<accession>A0A3B0ZM12</accession>
<reference evidence="1" key="1">
    <citation type="submission" date="2018-06" db="EMBL/GenBank/DDBJ databases">
        <authorList>
            <person name="Zhirakovskaya E."/>
        </authorList>
    </citation>
    <scope>NUCLEOTIDE SEQUENCE</scope>
</reference>
<gene>
    <name evidence="1" type="ORF">MNBD_GAMMA18-2505</name>
</gene>
<name>A0A3B0ZM12_9ZZZZ</name>
<dbReference type="EMBL" id="UOFP01000315">
    <property type="protein sequence ID" value="VAW90220.1"/>
    <property type="molecule type" value="Genomic_DNA"/>
</dbReference>
<dbReference type="Pfam" id="PF05768">
    <property type="entry name" value="Glrx-like"/>
    <property type="match status" value="1"/>
</dbReference>
<evidence type="ECO:0000313" key="1">
    <source>
        <dbReference type="EMBL" id="VAW90220.1"/>
    </source>
</evidence>
<protein>
    <submittedName>
        <fullName evidence="1">Uncharacterized protein</fullName>
    </submittedName>
</protein>
<proteinExistence type="predicted"/>
<dbReference type="InterPro" id="IPR008554">
    <property type="entry name" value="Glutaredoxin-like"/>
</dbReference>
<dbReference type="SUPFAM" id="SSF52833">
    <property type="entry name" value="Thioredoxin-like"/>
    <property type="match status" value="1"/>
</dbReference>
<dbReference type="Gene3D" id="3.40.30.10">
    <property type="entry name" value="Glutaredoxin"/>
    <property type="match status" value="1"/>
</dbReference>
<organism evidence="1">
    <name type="scientific">hydrothermal vent metagenome</name>
    <dbReference type="NCBI Taxonomy" id="652676"/>
    <lineage>
        <taxon>unclassified sequences</taxon>
        <taxon>metagenomes</taxon>
        <taxon>ecological metagenomes</taxon>
    </lineage>
</organism>
<dbReference type="AlphaFoldDB" id="A0A3B0ZM12"/>
<dbReference type="InterPro" id="IPR036249">
    <property type="entry name" value="Thioredoxin-like_sf"/>
</dbReference>